<dbReference type="InterPro" id="IPR004358">
    <property type="entry name" value="Sig_transdc_His_kin-like_C"/>
</dbReference>
<dbReference type="PRINTS" id="PR00344">
    <property type="entry name" value="BCTRLSENSOR"/>
</dbReference>
<dbReference type="Pfam" id="PF02518">
    <property type="entry name" value="HATPase_c"/>
    <property type="match status" value="1"/>
</dbReference>
<dbReference type="InterPro" id="IPR013767">
    <property type="entry name" value="PAS_fold"/>
</dbReference>
<accession>A0A447D238</accession>
<dbReference type="Pfam" id="PF00989">
    <property type="entry name" value="PAS"/>
    <property type="match status" value="1"/>
</dbReference>
<comment type="cofactor">
    <cofactor evidence="2">
        <name>heme</name>
        <dbReference type="ChEBI" id="CHEBI:30413"/>
    </cofactor>
</comment>
<comment type="catalytic activity">
    <reaction evidence="1">
        <text>ATP + protein L-histidine = ADP + protein N-phospho-L-histidine.</text>
        <dbReference type="EC" id="2.7.13.3"/>
    </reaction>
</comment>
<dbReference type="SMART" id="SM00091">
    <property type="entry name" value="PAS"/>
    <property type="match status" value="1"/>
</dbReference>
<evidence type="ECO:0000256" key="13">
    <source>
        <dbReference type="ARBA" id="ARBA00070616"/>
    </source>
</evidence>
<dbReference type="OrthoDB" id="9789238at2"/>
<dbReference type="FunFam" id="3.30.450.20:FF:000060">
    <property type="entry name" value="Sensor protein FixL"/>
    <property type="match status" value="1"/>
</dbReference>
<dbReference type="SUPFAM" id="SSF55785">
    <property type="entry name" value="PYP-like sensor domain (PAS domain)"/>
    <property type="match status" value="1"/>
</dbReference>
<name>A0A447D238_9BRAD</name>
<evidence type="ECO:0000256" key="12">
    <source>
        <dbReference type="ARBA" id="ARBA00059827"/>
    </source>
</evidence>
<feature type="transmembrane region" description="Helical" evidence="15">
    <location>
        <begin position="67"/>
        <end position="86"/>
    </location>
</feature>
<protein>
    <recommendedName>
        <fullName evidence="13">Sensor protein FixL</fullName>
        <ecNumber evidence="3">2.7.13.3</ecNumber>
    </recommendedName>
</protein>
<evidence type="ECO:0000256" key="3">
    <source>
        <dbReference type="ARBA" id="ARBA00012438"/>
    </source>
</evidence>
<keyword evidence="15" id="KW-1133">Transmembrane helix</keyword>
<dbReference type="Gene3D" id="3.30.450.20">
    <property type="entry name" value="PAS domain"/>
    <property type="match status" value="1"/>
</dbReference>
<dbReference type="CDD" id="cd00082">
    <property type="entry name" value="HisKA"/>
    <property type="match status" value="1"/>
</dbReference>
<dbReference type="GO" id="GO:0000155">
    <property type="term" value="F:phosphorelay sensor kinase activity"/>
    <property type="evidence" value="ECO:0007669"/>
    <property type="project" value="InterPro"/>
</dbReference>
<dbReference type="Gene3D" id="6.10.250.2580">
    <property type="match status" value="1"/>
</dbReference>
<feature type="transmembrane region" description="Helical" evidence="15">
    <location>
        <begin position="136"/>
        <end position="156"/>
    </location>
</feature>
<keyword evidence="11" id="KW-0902">Two-component regulatory system</keyword>
<reference evidence="20" key="1">
    <citation type="submission" date="2018-10" db="EMBL/GenBank/DDBJ databases">
        <authorList>
            <person name="Peiro R."/>
            <person name="Begona"/>
            <person name="Cbmso G."/>
            <person name="Lopez M."/>
            <person name="Gonzalez S."/>
            <person name="Sacristan E."/>
            <person name="Castillo E."/>
        </authorList>
    </citation>
    <scope>NUCLEOTIDE SEQUENCE [LARGE SCALE GENOMIC DNA]</scope>
</reference>
<dbReference type="InterPro" id="IPR035965">
    <property type="entry name" value="PAS-like_dom_sf"/>
</dbReference>
<comment type="function">
    <text evidence="12">Putative oxygen sensor; modulates the activity of FixJ, a transcriptional activator of nitrogen fixation fixK gene. FixL probably acts as a kinase that phosphorylates FixJ.</text>
</comment>
<feature type="region of interest" description="Disordered" evidence="14">
    <location>
        <begin position="1"/>
        <end position="48"/>
    </location>
</feature>
<dbReference type="PROSITE" id="PS50112">
    <property type="entry name" value="PAS"/>
    <property type="match status" value="1"/>
</dbReference>
<dbReference type="PROSITE" id="PS50109">
    <property type="entry name" value="HIS_KIN"/>
    <property type="match status" value="1"/>
</dbReference>
<dbReference type="GO" id="GO:0005524">
    <property type="term" value="F:ATP binding"/>
    <property type="evidence" value="ECO:0007669"/>
    <property type="project" value="UniProtKB-KW"/>
</dbReference>
<evidence type="ECO:0000313" key="19">
    <source>
        <dbReference type="EMBL" id="VCU11579.1"/>
    </source>
</evidence>
<dbReference type="NCBIfam" id="TIGR00229">
    <property type="entry name" value="sensory_box"/>
    <property type="match status" value="1"/>
</dbReference>
<keyword evidence="9" id="KW-0067">ATP-binding</keyword>
<dbReference type="SUPFAM" id="SSF55874">
    <property type="entry name" value="ATPase domain of HSP90 chaperone/DNA topoisomerase II/histidine kinase"/>
    <property type="match status" value="1"/>
</dbReference>
<dbReference type="AlphaFoldDB" id="A0A447D238"/>
<proteinExistence type="predicted"/>
<evidence type="ECO:0000256" key="11">
    <source>
        <dbReference type="ARBA" id="ARBA00023012"/>
    </source>
</evidence>
<feature type="domain" description="Histidine kinase" evidence="16">
    <location>
        <begin position="324"/>
        <end position="542"/>
    </location>
</feature>
<feature type="transmembrane region" description="Helical" evidence="15">
    <location>
        <begin position="98"/>
        <end position="124"/>
    </location>
</feature>
<dbReference type="InterPro" id="IPR005467">
    <property type="entry name" value="His_kinase_dom"/>
</dbReference>
<dbReference type="InterPro" id="IPR003594">
    <property type="entry name" value="HATPase_dom"/>
</dbReference>
<organism evidence="19 20">
    <name type="scientific">Rhodoplanes serenus</name>
    <dbReference type="NCBI Taxonomy" id="200615"/>
    <lineage>
        <taxon>Bacteria</taxon>
        <taxon>Pseudomonadati</taxon>
        <taxon>Pseudomonadota</taxon>
        <taxon>Alphaproteobacteria</taxon>
        <taxon>Hyphomicrobiales</taxon>
        <taxon>Nitrobacteraceae</taxon>
        <taxon>Rhodoplanes</taxon>
    </lineage>
</organism>
<feature type="compositionally biased region" description="Low complexity" evidence="14">
    <location>
        <begin position="28"/>
        <end position="48"/>
    </location>
</feature>
<evidence type="ECO:0000259" key="18">
    <source>
        <dbReference type="PROSITE" id="PS50113"/>
    </source>
</evidence>
<evidence type="ECO:0000256" key="8">
    <source>
        <dbReference type="ARBA" id="ARBA00022777"/>
    </source>
</evidence>
<dbReference type="SMART" id="SM00387">
    <property type="entry name" value="HATPase_c"/>
    <property type="match status" value="1"/>
</dbReference>
<keyword evidence="4" id="KW-0597">Phosphoprotein</keyword>
<keyword evidence="5" id="KW-0349">Heme</keyword>
<evidence type="ECO:0000256" key="5">
    <source>
        <dbReference type="ARBA" id="ARBA00022617"/>
    </source>
</evidence>
<evidence type="ECO:0000256" key="1">
    <source>
        <dbReference type="ARBA" id="ARBA00000085"/>
    </source>
</evidence>
<evidence type="ECO:0000256" key="10">
    <source>
        <dbReference type="ARBA" id="ARBA00023004"/>
    </source>
</evidence>
<evidence type="ECO:0000259" key="16">
    <source>
        <dbReference type="PROSITE" id="PS50109"/>
    </source>
</evidence>
<keyword evidence="10" id="KW-0408">Iron</keyword>
<dbReference type="EC" id="2.7.13.3" evidence="3"/>
<dbReference type="RefSeq" id="WP_129611525.1">
    <property type="nucleotide sequence ID" value="NZ_UWOC01000204.1"/>
</dbReference>
<evidence type="ECO:0000256" key="4">
    <source>
        <dbReference type="ARBA" id="ARBA00022553"/>
    </source>
</evidence>
<dbReference type="PANTHER" id="PTHR43065">
    <property type="entry name" value="SENSOR HISTIDINE KINASE"/>
    <property type="match status" value="1"/>
</dbReference>
<dbReference type="EMBL" id="UWOC01000204">
    <property type="protein sequence ID" value="VCU11579.1"/>
    <property type="molecule type" value="Genomic_DNA"/>
</dbReference>
<dbReference type="GO" id="GO:0006355">
    <property type="term" value="P:regulation of DNA-templated transcription"/>
    <property type="evidence" value="ECO:0007669"/>
    <property type="project" value="InterPro"/>
</dbReference>
<evidence type="ECO:0000256" key="6">
    <source>
        <dbReference type="ARBA" id="ARBA00022679"/>
    </source>
</evidence>
<comment type="caution">
    <text evidence="19">The sequence shown here is derived from an EMBL/GenBank/DDBJ whole genome shotgun (WGS) entry which is preliminary data.</text>
</comment>
<dbReference type="InterPro" id="IPR000700">
    <property type="entry name" value="PAS-assoc_C"/>
</dbReference>
<evidence type="ECO:0000256" key="14">
    <source>
        <dbReference type="SAM" id="MobiDB-lite"/>
    </source>
</evidence>
<gene>
    <name evidence="19" type="primary">fixL_4</name>
    <name evidence="19" type="ORF">RHODGE_RHODGE_04793</name>
</gene>
<keyword evidence="8" id="KW-0418">Kinase</keyword>
<keyword evidence="15" id="KW-0812">Transmembrane</keyword>
<dbReference type="Gene3D" id="3.30.565.10">
    <property type="entry name" value="Histidine kinase-like ATPase, C-terminal domain"/>
    <property type="match status" value="1"/>
</dbReference>
<keyword evidence="5" id="KW-0479">Metal-binding</keyword>
<dbReference type="Pfam" id="PF13493">
    <property type="entry name" value="DUF4118"/>
    <property type="match status" value="1"/>
</dbReference>
<feature type="domain" description="PAC" evidence="18">
    <location>
        <begin position="253"/>
        <end position="304"/>
    </location>
</feature>
<evidence type="ECO:0000259" key="17">
    <source>
        <dbReference type="PROSITE" id="PS50112"/>
    </source>
</evidence>
<dbReference type="InterPro" id="IPR025201">
    <property type="entry name" value="KdpD_TM"/>
</dbReference>
<keyword evidence="6" id="KW-0808">Transferase</keyword>
<evidence type="ECO:0000256" key="7">
    <source>
        <dbReference type="ARBA" id="ARBA00022741"/>
    </source>
</evidence>
<feature type="domain" description="PAS" evidence="17">
    <location>
        <begin position="177"/>
        <end position="247"/>
    </location>
</feature>
<evidence type="ECO:0000313" key="20">
    <source>
        <dbReference type="Proteomes" id="UP000289200"/>
    </source>
</evidence>
<dbReference type="Gene3D" id="1.10.287.130">
    <property type="match status" value="1"/>
</dbReference>
<evidence type="ECO:0000256" key="9">
    <source>
        <dbReference type="ARBA" id="ARBA00022840"/>
    </source>
</evidence>
<dbReference type="InterPro" id="IPR003661">
    <property type="entry name" value="HisK_dim/P_dom"/>
</dbReference>
<dbReference type="Pfam" id="PF00512">
    <property type="entry name" value="HisKA"/>
    <property type="match status" value="1"/>
</dbReference>
<dbReference type="SUPFAM" id="SSF47384">
    <property type="entry name" value="Homodimeric domain of signal transducing histidine kinase"/>
    <property type="match status" value="1"/>
</dbReference>
<dbReference type="PANTHER" id="PTHR43065:SF10">
    <property type="entry name" value="PEROXIDE STRESS-ACTIVATED HISTIDINE KINASE MAK3"/>
    <property type="match status" value="1"/>
</dbReference>
<keyword evidence="15" id="KW-0472">Membrane</keyword>
<keyword evidence="7" id="KW-0547">Nucleotide-binding</keyword>
<dbReference type="InterPro" id="IPR000014">
    <property type="entry name" value="PAS"/>
</dbReference>
<dbReference type="CDD" id="cd00130">
    <property type="entry name" value="PAS"/>
    <property type="match status" value="1"/>
</dbReference>
<dbReference type="Proteomes" id="UP000289200">
    <property type="component" value="Unassembled WGS sequence"/>
</dbReference>
<dbReference type="PROSITE" id="PS50113">
    <property type="entry name" value="PAC"/>
    <property type="match status" value="1"/>
</dbReference>
<dbReference type="SMART" id="SM00388">
    <property type="entry name" value="HisKA"/>
    <property type="match status" value="1"/>
</dbReference>
<sequence length="550" mass="57804">MAQIGGRPGGARPVAIEPRADHAGGAPGRHAAAAEASSVSPASDPPSAAAAPATVASATASSSDRASWYWTAIGLPAIAALLHRAVVDLSAAGADLVLVPPVLVVGAFGGLGPGLVATALSLVLHLPLFGEPGGSSTGIIVTGIVLALVGTGAALLGERMRRVRAETAARTRRLAAREAHLQSILANVPDAVVIADENGTVELFSAAAERLFGYTAAEVVGRDLAVLMPPPYAEAHRGHIARYLATGERHIIGTGRVAVGERKDGSTFPIALTVGEMRSDGRRFFTGFVRDLTERQETEARLQRLQSELVHVSRLTAMGEMASALAHELNQPLSAIANYLSGSRRLLAQDGGPDPERLSMVREAIDEAVAQSLRAGEIIRRLRDFVANREPEKRIESIDTLIEETSALALVGTREIGVRVRLKLDPQADRVFVDKVQIQQVLLNLMRNAIEAMEGSPERVLTVATSRRPDRSVMVEVADTGSGIAPEMAGQLFQPFATTKTYGMGIGLAISRTIVEGHDGRIWAEPAPGGGASFRFTLPAVVSEDLGDVG</sequence>
<evidence type="ECO:0000256" key="15">
    <source>
        <dbReference type="SAM" id="Phobius"/>
    </source>
</evidence>
<evidence type="ECO:0000256" key="2">
    <source>
        <dbReference type="ARBA" id="ARBA00001971"/>
    </source>
</evidence>
<dbReference type="InterPro" id="IPR036097">
    <property type="entry name" value="HisK_dim/P_sf"/>
</dbReference>
<keyword evidence="20" id="KW-1185">Reference proteome</keyword>
<dbReference type="InterPro" id="IPR036890">
    <property type="entry name" value="HATPase_C_sf"/>
</dbReference>